<name>X0USU9_9ZZZZ</name>
<evidence type="ECO:0000256" key="2">
    <source>
        <dbReference type="SAM" id="Phobius"/>
    </source>
</evidence>
<reference evidence="3" key="1">
    <citation type="journal article" date="2014" name="Front. Microbiol.">
        <title>High frequency of phylogenetically diverse reductive dehalogenase-homologous genes in deep subseafloor sedimentary metagenomes.</title>
        <authorList>
            <person name="Kawai M."/>
            <person name="Futagami T."/>
            <person name="Toyoda A."/>
            <person name="Takaki Y."/>
            <person name="Nishi S."/>
            <person name="Hori S."/>
            <person name="Arai W."/>
            <person name="Tsubouchi T."/>
            <person name="Morono Y."/>
            <person name="Uchiyama I."/>
            <person name="Ito T."/>
            <person name="Fujiyama A."/>
            <person name="Inagaki F."/>
            <person name="Takami H."/>
        </authorList>
    </citation>
    <scope>NUCLEOTIDE SEQUENCE</scope>
    <source>
        <strain evidence="3">Expedition CK06-06</strain>
    </source>
</reference>
<dbReference type="AlphaFoldDB" id="X0USU9"/>
<keyword evidence="2" id="KW-1133">Transmembrane helix</keyword>
<proteinExistence type="predicted"/>
<feature type="region of interest" description="Disordered" evidence="1">
    <location>
        <begin position="66"/>
        <end position="85"/>
    </location>
</feature>
<accession>X0USU9</accession>
<evidence type="ECO:0000256" key="1">
    <source>
        <dbReference type="SAM" id="MobiDB-lite"/>
    </source>
</evidence>
<keyword evidence="2" id="KW-0472">Membrane</keyword>
<dbReference type="EMBL" id="BARS01022639">
    <property type="protein sequence ID" value="GAG02312.1"/>
    <property type="molecule type" value="Genomic_DNA"/>
</dbReference>
<keyword evidence="2" id="KW-0812">Transmembrane</keyword>
<feature type="transmembrane region" description="Helical" evidence="2">
    <location>
        <begin position="40"/>
        <end position="58"/>
    </location>
</feature>
<feature type="transmembrane region" description="Helical" evidence="2">
    <location>
        <begin position="7"/>
        <end position="28"/>
    </location>
</feature>
<sequence length="85" mass="9556">MGDTMTIVHYVILVLSGAAMVVGVLVIAGVLVPRNLPEEFRVVIGVVIVLYGLYRFVVEHMRKSNENRSRLVDTRRRRPPADGMH</sequence>
<gene>
    <name evidence="3" type="ORF">S01H1_36167</name>
</gene>
<protein>
    <submittedName>
        <fullName evidence="3">Uncharacterized protein</fullName>
    </submittedName>
</protein>
<evidence type="ECO:0000313" key="3">
    <source>
        <dbReference type="EMBL" id="GAG02312.1"/>
    </source>
</evidence>
<comment type="caution">
    <text evidence="3">The sequence shown here is derived from an EMBL/GenBank/DDBJ whole genome shotgun (WGS) entry which is preliminary data.</text>
</comment>
<organism evidence="3">
    <name type="scientific">marine sediment metagenome</name>
    <dbReference type="NCBI Taxonomy" id="412755"/>
    <lineage>
        <taxon>unclassified sequences</taxon>
        <taxon>metagenomes</taxon>
        <taxon>ecological metagenomes</taxon>
    </lineage>
</organism>